<name>A0A8J2PG88_9HEXA</name>
<comment type="caution">
    <text evidence="2">The sequence shown here is derived from an EMBL/GenBank/DDBJ whole genome shotgun (WGS) entry which is preliminary data.</text>
</comment>
<accession>A0A8J2PG88</accession>
<feature type="chain" id="PRO_5035156082" evidence="1">
    <location>
        <begin position="22"/>
        <end position="88"/>
    </location>
</feature>
<organism evidence="2 3">
    <name type="scientific">Allacma fusca</name>
    <dbReference type="NCBI Taxonomy" id="39272"/>
    <lineage>
        <taxon>Eukaryota</taxon>
        <taxon>Metazoa</taxon>
        <taxon>Ecdysozoa</taxon>
        <taxon>Arthropoda</taxon>
        <taxon>Hexapoda</taxon>
        <taxon>Collembola</taxon>
        <taxon>Symphypleona</taxon>
        <taxon>Sminthuridae</taxon>
        <taxon>Allacma</taxon>
    </lineage>
</organism>
<feature type="non-terminal residue" evidence="2">
    <location>
        <position position="1"/>
    </location>
</feature>
<evidence type="ECO:0000313" key="3">
    <source>
        <dbReference type="Proteomes" id="UP000708208"/>
    </source>
</evidence>
<protein>
    <submittedName>
        <fullName evidence="2">Uncharacterized protein</fullName>
    </submittedName>
</protein>
<evidence type="ECO:0000313" key="2">
    <source>
        <dbReference type="EMBL" id="CAG7785935.1"/>
    </source>
</evidence>
<keyword evidence="3" id="KW-1185">Reference proteome</keyword>
<gene>
    <name evidence="2" type="ORF">AFUS01_LOCUS24530</name>
</gene>
<evidence type="ECO:0000256" key="1">
    <source>
        <dbReference type="SAM" id="SignalP"/>
    </source>
</evidence>
<feature type="signal peptide" evidence="1">
    <location>
        <begin position="1"/>
        <end position="21"/>
    </location>
</feature>
<proteinExistence type="predicted"/>
<keyword evidence="1" id="KW-0732">Signal</keyword>
<dbReference type="Proteomes" id="UP000708208">
    <property type="component" value="Unassembled WGS sequence"/>
</dbReference>
<dbReference type="AlphaFoldDB" id="A0A8J2PG88"/>
<reference evidence="2" key="1">
    <citation type="submission" date="2021-06" db="EMBL/GenBank/DDBJ databases">
        <authorList>
            <person name="Hodson N. C."/>
            <person name="Mongue J. A."/>
            <person name="Jaron S. K."/>
        </authorList>
    </citation>
    <scope>NUCLEOTIDE SEQUENCE</scope>
</reference>
<dbReference type="EMBL" id="CAJVCH010307608">
    <property type="protein sequence ID" value="CAG7785935.1"/>
    <property type="molecule type" value="Genomic_DNA"/>
</dbReference>
<sequence>MSWRHKCLGVLLIFTLRLLDSFTTSLPLWTNPDPEYGPYFQGDILGNPWDRNGIPGQSYRWKNGIYKFFVADDFNFQEMENIYKAVME</sequence>